<keyword evidence="1" id="KW-0175">Coiled coil</keyword>
<reference evidence="2 3" key="1">
    <citation type="submission" date="2018-11" db="EMBL/GenBank/DDBJ databases">
        <title>Species Designations Belie Phenotypic and Genotypic Heterogeneity in Oral Streptococci.</title>
        <authorList>
            <person name="Velsko I."/>
        </authorList>
    </citation>
    <scope>NUCLEOTIDE SEQUENCE [LARGE SCALE GENOMIC DNA]</scope>
    <source>
        <strain evidence="2 3">BCC08</strain>
    </source>
</reference>
<accession>A0A3R9LAJ0</accession>
<name>A0A3R9LAJ0_STRMT</name>
<organism evidence="2 3">
    <name type="scientific">Streptococcus mitis</name>
    <dbReference type="NCBI Taxonomy" id="28037"/>
    <lineage>
        <taxon>Bacteria</taxon>
        <taxon>Bacillati</taxon>
        <taxon>Bacillota</taxon>
        <taxon>Bacilli</taxon>
        <taxon>Lactobacillales</taxon>
        <taxon>Streptococcaceae</taxon>
        <taxon>Streptococcus</taxon>
        <taxon>Streptococcus mitis group</taxon>
    </lineage>
</organism>
<gene>
    <name evidence="2" type="ORF">D8786_09330</name>
</gene>
<evidence type="ECO:0000313" key="2">
    <source>
        <dbReference type="EMBL" id="RSJ94396.1"/>
    </source>
</evidence>
<sequence length="166" mass="18897">MEPYITEALVKAGIELGTLTFKGTTTLVNSKIQSLKEERNADKLRNTYDEIVNELLSEREQAIRIAQAYKEEYEKVHIDDKDIEYLHNTLERVISLLSSFTNVEDGKEDSMKQLVALLNKDTLKTMQLLGFNYKEAIGEPLTEVCSNAIRNKLGSLSSKNNVRNKK</sequence>
<protein>
    <submittedName>
        <fullName evidence="2">Uncharacterized protein</fullName>
    </submittedName>
</protein>
<dbReference type="Proteomes" id="UP000277773">
    <property type="component" value="Unassembled WGS sequence"/>
</dbReference>
<evidence type="ECO:0000313" key="3">
    <source>
        <dbReference type="Proteomes" id="UP000277773"/>
    </source>
</evidence>
<proteinExistence type="predicted"/>
<feature type="coiled-coil region" evidence="1">
    <location>
        <begin position="34"/>
        <end position="72"/>
    </location>
</feature>
<evidence type="ECO:0000256" key="1">
    <source>
        <dbReference type="SAM" id="Coils"/>
    </source>
</evidence>
<dbReference type="RefSeq" id="WP_125421620.1">
    <property type="nucleotide sequence ID" value="NZ_RJPY01000016.1"/>
</dbReference>
<comment type="caution">
    <text evidence="2">The sequence shown here is derived from an EMBL/GenBank/DDBJ whole genome shotgun (WGS) entry which is preliminary data.</text>
</comment>
<dbReference type="EMBL" id="RJPY01000016">
    <property type="protein sequence ID" value="RSJ94396.1"/>
    <property type="molecule type" value="Genomic_DNA"/>
</dbReference>
<dbReference type="AlphaFoldDB" id="A0A3R9LAJ0"/>